<name>A0ABX5XRF3_9BACT</name>
<protein>
    <submittedName>
        <fullName evidence="6">Quinol dehydrogenase periplasmic component</fullName>
    </submittedName>
</protein>
<keyword evidence="1" id="KW-0479">Metal-binding</keyword>
<keyword evidence="2" id="KW-0408">Iron</keyword>
<dbReference type="SUPFAM" id="SSF54862">
    <property type="entry name" value="4Fe-4S ferredoxins"/>
    <property type="match status" value="1"/>
</dbReference>
<evidence type="ECO:0000256" key="2">
    <source>
        <dbReference type="ARBA" id="ARBA00023004"/>
    </source>
</evidence>
<sequence>MPSPAADDNQPSRKPTLNRRDLLQGRLWKLMRPSERTPLVMRYPKTRADVDGSDLAPSSKPSSKTPRSIGGIAIEPVPPTAFDTTAPPRSFPVFRPPGAVAEHQFLAGCTRCGDCVDVCPHDAIVKAPDRMGAIAGTPTIDADANACLMCEDFPCISACEPGVLSRLLPTTIGTARVTEHLCLAHHSTICTVCSERCPTAGVISVSDGKPTIDEGTCTGCGVCRYVCPAPENAILLMPLLNRPSLPS</sequence>
<keyword evidence="7" id="KW-1185">Reference proteome</keyword>
<keyword evidence="3" id="KW-0411">Iron-sulfur</keyword>
<feature type="domain" description="4Fe-4S ferredoxin-type" evidence="5">
    <location>
        <begin position="208"/>
        <end position="239"/>
    </location>
</feature>
<dbReference type="Pfam" id="PF12797">
    <property type="entry name" value="Fer4_2"/>
    <property type="match status" value="1"/>
</dbReference>
<accession>A0ABX5XRF3</accession>
<dbReference type="InterPro" id="IPR017900">
    <property type="entry name" value="4Fe4S_Fe_S_CS"/>
</dbReference>
<dbReference type="Pfam" id="PF12838">
    <property type="entry name" value="Fer4_7"/>
    <property type="match status" value="1"/>
</dbReference>
<dbReference type="RefSeq" id="WP_145211442.1">
    <property type="nucleotide sequence ID" value="NZ_CP036432.1"/>
</dbReference>
<gene>
    <name evidence="6" type="ORF">TBK1r_28590</name>
</gene>
<dbReference type="PROSITE" id="PS00198">
    <property type="entry name" value="4FE4S_FER_1"/>
    <property type="match status" value="2"/>
</dbReference>
<organism evidence="6 7">
    <name type="scientific">Stieleria magnilauensis</name>
    <dbReference type="NCBI Taxonomy" id="2527963"/>
    <lineage>
        <taxon>Bacteria</taxon>
        <taxon>Pseudomonadati</taxon>
        <taxon>Planctomycetota</taxon>
        <taxon>Planctomycetia</taxon>
        <taxon>Pirellulales</taxon>
        <taxon>Pirellulaceae</taxon>
        <taxon>Stieleria</taxon>
    </lineage>
</organism>
<dbReference type="Gene3D" id="3.30.70.20">
    <property type="match status" value="2"/>
</dbReference>
<dbReference type="PROSITE" id="PS51379">
    <property type="entry name" value="4FE4S_FER_2"/>
    <property type="match status" value="2"/>
</dbReference>
<evidence type="ECO:0000313" key="6">
    <source>
        <dbReference type="EMBL" id="QDV83916.1"/>
    </source>
</evidence>
<dbReference type="CDD" id="cd16373">
    <property type="entry name" value="DMSOR_beta_like"/>
    <property type="match status" value="1"/>
</dbReference>
<proteinExistence type="predicted"/>
<evidence type="ECO:0000313" key="7">
    <source>
        <dbReference type="Proteomes" id="UP000318081"/>
    </source>
</evidence>
<dbReference type="InterPro" id="IPR017896">
    <property type="entry name" value="4Fe4S_Fe-S-bd"/>
</dbReference>
<evidence type="ECO:0000256" key="3">
    <source>
        <dbReference type="ARBA" id="ARBA00023014"/>
    </source>
</evidence>
<evidence type="ECO:0000259" key="5">
    <source>
        <dbReference type="PROSITE" id="PS51379"/>
    </source>
</evidence>
<reference evidence="6 7" key="1">
    <citation type="submission" date="2019-02" db="EMBL/GenBank/DDBJ databases">
        <title>Deep-cultivation of Planctomycetes and their phenomic and genomic characterization uncovers novel biology.</title>
        <authorList>
            <person name="Wiegand S."/>
            <person name="Jogler M."/>
            <person name="Boedeker C."/>
            <person name="Pinto D."/>
            <person name="Vollmers J."/>
            <person name="Rivas-Marin E."/>
            <person name="Kohn T."/>
            <person name="Peeters S.H."/>
            <person name="Heuer A."/>
            <person name="Rast P."/>
            <person name="Oberbeckmann S."/>
            <person name="Bunk B."/>
            <person name="Jeske O."/>
            <person name="Meyerdierks A."/>
            <person name="Storesund J.E."/>
            <person name="Kallscheuer N."/>
            <person name="Luecker S."/>
            <person name="Lage O.M."/>
            <person name="Pohl T."/>
            <person name="Merkel B.J."/>
            <person name="Hornburger P."/>
            <person name="Mueller R.-W."/>
            <person name="Bruemmer F."/>
            <person name="Labrenz M."/>
            <person name="Spormann A.M."/>
            <person name="Op den Camp H."/>
            <person name="Overmann J."/>
            <person name="Amann R."/>
            <person name="Jetten M.S.M."/>
            <person name="Mascher T."/>
            <person name="Medema M.H."/>
            <person name="Devos D.P."/>
            <person name="Kaster A.-K."/>
            <person name="Ovreas L."/>
            <person name="Rohde M."/>
            <person name="Galperin M.Y."/>
            <person name="Jogler C."/>
        </authorList>
    </citation>
    <scope>NUCLEOTIDE SEQUENCE [LARGE SCALE GENOMIC DNA]</scope>
    <source>
        <strain evidence="6 7">TBK1r</strain>
    </source>
</reference>
<feature type="domain" description="4Fe-4S ferredoxin-type" evidence="5">
    <location>
        <begin position="99"/>
        <end position="129"/>
    </location>
</feature>
<dbReference type="EMBL" id="CP036432">
    <property type="protein sequence ID" value="QDV83916.1"/>
    <property type="molecule type" value="Genomic_DNA"/>
</dbReference>
<feature type="region of interest" description="Disordered" evidence="4">
    <location>
        <begin position="1"/>
        <end position="79"/>
    </location>
</feature>
<dbReference type="Proteomes" id="UP000318081">
    <property type="component" value="Chromosome"/>
</dbReference>
<evidence type="ECO:0000256" key="4">
    <source>
        <dbReference type="SAM" id="MobiDB-lite"/>
    </source>
</evidence>
<evidence type="ECO:0000256" key="1">
    <source>
        <dbReference type="ARBA" id="ARBA00022723"/>
    </source>
</evidence>